<dbReference type="Proteomes" id="UP000023152">
    <property type="component" value="Unassembled WGS sequence"/>
</dbReference>
<accession>X6N5L2</accession>
<evidence type="ECO:0000256" key="1">
    <source>
        <dbReference type="SAM" id="MobiDB-lite"/>
    </source>
</evidence>
<gene>
    <name evidence="2" type="ORF">RFI_15982</name>
</gene>
<feature type="region of interest" description="Disordered" evidence="1">
    <location>
        <begin position="94"/>
        <end position="153"/>
    </location>
</feature>
<evidence type="ECO:0000313" key="2">
    <source>
        <dbReference type="EMBL" id="ETO21223.1"/>
    </source>
</evidence>
<dbReference type="EMBL" id="ASPP01011840">
    <property type="protein sequence ID" value="ETO21223.1"/>
    <property type="molecule type" value="Genomic_DNA"/>
</dbReference>
<feature type="non-terminal residue" evidence="2">
    <location>
        <position position="153"/>
    </location>
</feature>
<organism evidence="2 3">
    <name type="scientific">Reticulomyxa filosa</name>
    <dbReference type="NCBI Taxonomy" id="46433"/>
    <lineage>
        <taxon>Eukaryota</taxon>
        <taxon>Sar</taxon>
        <taxon>Rhizaria</taxon>
        <taxon>Retaria</taxon>
        <taxon>Foraminifera</taxon>
        <taxon>Monothalamids</taxon>
        <taxon>Reticulomyxidae</taxon>
        <taxon>Reticulomyxa</taxon>
    </lineage>
</organism>
<comment type="caution">
    <text evidence="2">The sequence shown here is derived from an EMBL/GenBank/DDBJ whole genome shotgun (WGS) entry which is preliminary data.</text>
</comment>
<reference evidence="2 3" key="1">
    <citation type="journal article" date="2013" name="Curr. Biol.">
        <title>The Genome of the Foraminiferan Reticulomyxa filosa.</title>
        <authorList>
            <person name="Glockner G."/>
            <person name="Hulsmann N."/>
            <person name="Schleicher M."/>
            <person name="Noegel A.A."/>
            <person name="Eichinger L."/>
            <person name="Gallinger C."/>
            <person name="Pawlowski J."/>
            <person name="Sierra R."/>
            <person name="Euteneuer U."/>
            <person name="Pillet L."/>
            <person name="Moustafa A."/>
            <person name="Platzer M."/>
            <person name="Groth M."/>
            <person name="Szafranski K."/>
            <person name="Schliwa M."/>
        </authorList>
    </citation>
    <scope>NUCLEOTIDE SEQUENCE [LARGE SCALE GENOMIC DNA]</scope>
</reference>
<feature type="compositionally biased region" description="Basic residues" evidence="1">
    <location>
        <begin position="144"/>
        <end position="153"/>
    </location>
</feature>
<evidence type="ECO:0000313" key="3">
    <source>
        <dbReference type="Proteomes" id="UP000023152"/>
    </source>
</evidence>
<name>X6N5L2_RETFI</name>
<protein>
    <submittedName>
        <fullName evidence="2">Uncharacterized protein</fullName>
    </submittedName>
</protein>
<keyword evidence="3" id="KW-1185">Reference proteome</keyword>
<proteinExistence type="predicted"/>
<dbReference type="AlphaFoldDB" id="X6N5L2"/>
<sequence length="153" mass="17823">MNWIEIIVCLLLNWKIEKDKVRVALYNRDSGPHRGRLVLGKTYLAGLDNKCFSRTGRMKRGYHNVPPDIEKEFEREKRDLEKIQEMFLLKDDAKAIKKRPSRDDDDIDSGNDRSKKKAKKEKAKTNTKTNGHTNFGQKVGNKNRPVKKKKKKG</sequence>